<protein>
    <submittedName>
        <fullName evidence="1">Uncharacterized protein</fullName>
    </submittedName>
</protein>
<reference evidence="1" key="1">
    <citation type="submission" date="2019-08" db="EMBL/GenBank/DDBJ databases">
        <authorList>
            <person name="Kucharzyk K."/>
            <person name="Murdoch R.W."/>
            <person name="Higgins S."/>
            <person name="Loffler F."/>
        </authorList>
    </citation>
    <scope>NUCLEOTIDE SEQUENCE</scope>
</reference>
<comment type="caution">
    <text evidence="1">The sequence shown here is derived from an EMBL/GenBank/DDBJ whole genome shotgun (WGS) entry which is preliminary data.</text>
</comment>
<name>A0A645HR96_9ZZZZ</name>
<dbReference type="EMBL" id="VSSQ01098730">
    <property type="protein sequence ID" value="MPN41578.1"/>
    <property type="molecule type" value="Genomic_DNA"/>
</dbReference>
<gene>
    <name evidence="1" type="ORF">SDC9_189132</name>
</gene>
<sequence>MIDVGIRVIRRFRHFPRDFFVFALCRVANVHLVRDKARSEIAANSRHAADRVADTVGIKTTGGGRPALIQQFRRAVETFLVRVLSAKCCVGSPVVSDVVFATPHAELVFNVAIRPFLREVTVIFWRRGNEIDQRNVDAGWAAVEGFFLITHVQ</sequence>
<organism evidence="1">
    <name type="scientific">bioreactor metagenome</name>
    <dbReference type="NCBI Taxonomy" id="1076179"/>
    <lineage>
        <taxon>unclassified sequences</taxon>
        <taxon>metagenomes</taxon>
        <taxon>ecological metagenomes</taxon>
    </lineage>
</organism>
<proteinExistence type="predicted"/>
<dbReference type="AlphaFoldDB" id="A0A645HR96"/>
<accession>A0A645HR96</accession>
<evidence type="ECO:0000313" key="1">
    <source>
        <dbReference type="EMBL" id="MPN41578.1"/>
    </source>
</evidence>